<keyword evidence="3" id="KW-1185">Reference proteome</keyword>
<dbReference type="Pfam" id="PF17651">
    <property type="entry name" value="Raco_middle"/>
    <property type="match status" value="1"/>
</dbReference>
<dbReference type="EMBL" id="CP009933">
    <property type="protein sequence ID" value="AKA72172.1"/>
    <property type="molecule type" value="Genomic_DNA"/>
</dbReference>
<dbReference type="Pfam" id="PF00111">
    <property type="entry name" value="Fer2"/>
    <property type="match status" value="1"/>
</dbReference>
<feature type="domain" description="2Fe-2S ferredoxin-type" evidence="1">
    <location>
        <begin position="6"/>
        <end position="101"/>
    </location>
</feature>
<dbReference type="InterPro" id="IPR036010">
    <property type="entry name" value="2Fe-2S_ferredoxin-like_sf"/>
</dbReference>
<dbReference type="GO" id="GO:0051536">
    <property type="term" value="F:iron-sulfur cluster binding"/>
    <property type="evidence" value="ECO:0007669"/>
    <property type="project" value="InterPro"/>
</dbReference>
<dbReference type="RefSeq" id="WP_029160181.1">
    <property type="nucleotide sequence ID" value="NZ_CP009933.1"/>
</dbReference>
<dbReference type="InterPro" id="IPR041414">
    <property type="entry name" value="Raco-like_middle"/>
</dbReference>
<protein>
    <submittedName>
        <fullName evidence="2">Ferredoxin</fullName>
    </submittedName>
</protein>
<dbReference type="InterPro" id="IPR040506">
    <property type="entry name" value="RACo_linker"/>
</dbReference>
<dbReference type="PANTHER" id="PTHR42895">
    <property type="entry name" value="IRON-SULFUR CLUSTER-BINDING PROTEIN-RELATED"/>
    <property type="match status" value="1"/>
</dbReference>
<dbReference type="Gene3D" id="3.10.20.30">
    <property type="match status" value="1"/>
</dbReference>
<gene>
    <name evidence="2" type="ORF">CSCA_5047</name>
</gene>
<dbReference type="CDD" id="cd00207">
    <property type="entry name" value="fer2"/>
    <property type="match status" value="1"/>
</dbReference>
<dbReference type="InterPro" id="IPR027980">
    <property type="entry name" value="RACo_C"/>
</dbReference>
<dbReference type="Pfam" id="PF17650">
    <property type="entry name" value="RACo_linker"/>
    <property type="match status" value="1"/>
</dbReference>
<organism evidence="2 3">
    <name type="scientific">Clostridium scatologenes</name>
    <dbReference type="NCBI Taxonomy" id="1548"/>
    <lineage>
        <taxon>Bacteria</taxon>
        <taxon>Bacillati</taxon>
        <taxon>Bacillota</taxon>
        <taxon>Clostridia</taxon>
        <taxon>Eubacteriales</taxon>
        <taxon>Clostridiaceae</taxon>
        <taxon>Clostridium</taxon>
    </lineage>
</organism>
<dbReference type="Gene3D" id="3.30.420.480">
    <property type="entry name" value="Domain of unknown function (DUF4445)"/>
    <property type="match status" value="1"/>
</dbReference>
<dbReference type="Proteomes" id="UP000033115">
    <property type="component" value="Chromosome"/>
</dbReference>
<dbReference type="SUPFAM" id="SSF54292">
    <property type="entry name" value="2Fe-2S ferredoxin-like"/>
    <property type="match status" value="1"/>
</dbReference>
<name>A0A0E3MAK1_CLOSL</name>
<dbReference type="STRING" id="1548.CSCA_5047"/>
<reference evidence="2 3" key="1">
    <citation type="journal article" date="2015" name="J. Biotechnol.">
        <title>Complete genome sequence of a malodorant-producing acetogen, Clostridium scatologenes ATCC 25775(T).</title>
        <authorList>
            <person name="Zhu Z."/>
            <person name="Guo T."/>
            <person name="Zheng H."/>
            <person name="Song T."/>
            <person name="Ouyang P."/>
            <person name="Xie J."/>
        </authorList>
    </citation>
    <scope>NUCLEOTIDE SEQUENCE [LARGE SCALE GENOMIC DNA]</scope>
    <source>
        <strain evidence="2 3">ATCC 25775</strain>
    </source>
</reference>
<dbReference type="PANTHER" id="PTHR42895:SF2">
    <property type="entry name" value="IRON-SULFUR CLUSTER PROTEIN"/>
    <property type="match status" value="1"/>
</dbReference>
<evidence type="ECO:0000313" key="3">
    <source>
        <dbReference type="Proteomes" id="UP000033115"/>
    </source>
</evidence>
<dbReference type="PROSITE" id="PS51085">
    <property type="entry name" value="2FE2S_FER_2"/>
    <property type="match status" value="1"/>
</dbReference>
<dbReference type="InterPro" id="IPR052911">
    <property type="entry name" value="Corrinoid_activation_enz"/>
</dbReference>
<sequence length="607" mass="66924">MNTLNKKFQLIINSQKGKEVIKVKSGENLFNVLMDNRIFIDSPCNGKGICGKCKVKVVIGLKKPTPLDIKHLTKEELESGFRLSCNFTIDEDSEIVLLEKNKDMEVLINGTEQQYTLDTVVKKKYLAIEKPSINDQRDDYRRLSDACESDDLLIGLQYLPQISDLLREADFNVTASLYKNRLLHLENGNCLQQNYGLAVDIGTTTIVIYLLNLNDGKVIDIDSRVNNQRSYGADVVSRINFTIENANGLGILKNNIVTQLNDMIELLCKKSNISEDNIYDIVIVGNTIMIHLLLGLPCKNITMSPYIPVVTKALELEAKEIGIKGKGMVSLLPGISAFVGSDITAGILSCGMLNSEKYSLLLDLGTNGEIALGNKNEVVTCSTAAGPAFEGTNIKHGIGAIKGAISKVDLSKDKIYETIGNEKPCGICGSGVLDAVAQFVKFGILDESGRMTGADEVENKDYHNRIVEIDNMRQFILAQNSIHEESITFTQKDVREVQLAKAAVCAGIKILLKEKNINFNEIEKVYIGGGFGNYMDIESSATIGMIPKELKGKIESVGNCAGGGAKIYLLSKRIRENAVDIINKTTYIELSKREDFQEYFIDSMILD</sequence>
<dbReference type="InterPro" id="IPR042259">
    <property type="entry name" value="Raco-like_middle_sf"/>
</dbReference>
<accession>A0A0E3MAK1</accession>
<dbReference type="InterPro" id="IPR001041">
    <property type="entry name" value="2Fe-2S_ferredoxin-type"/>
</dbReference>
<dbReference type="SUPFAM" id="SSF53067">
    <property type="entry name" value="Actin-like ATPase domain"/>
    <property type="match status" value="1"/>
</dbReference>
<dbReference type="InterPro" id="IPR043129">
    <property type="entry name" value="ATPase_NBD"/>
</dbReference>
<dbReference type="HOGENOM" id="CLU_019091_0_0_9"/>
<dbReference type="Gene3D" id="3.10.20.880">
    <property type="match status" value="1"/>
</dbReference>
<proteinExistence type="predicted"/>
<dbReference type="Pfam" id="PF14574">
    <property type="entry name" value="RACo_C_ter"/>
    <property type="match status" value="1"/>
</dbReference>
<dbReference type="KEGG" id="csq:CSCA_5047"/>
<dbReference type="AlphaFoldDB" id="A0A0E3MAK1"/>
<evidence type="ECO:0000259" key="1">
    <source>
        <dbReference type="PROSITE" id="PS51085"/>
    </source>
</evidence>
<dbReference type="InterPro" id="IPR012675">
    <property type="entry name" value="Beta-grasp_dom_sf"/>
</dbReference>
<evidence type="ECO:0000313" key="2">
    <source>
        <dbReference type="EMBL" id="AKA72172.1"/>
    </source>
</evidence>